<keyword evidence="2" id="KW-1185">Reference proteome</keyword>
<dbReference type="eggNOG" id="ENOG5033JWW">
    <property type="taxonomic scope" value="Bacteria"/>
</dbReference>
<dbReference type="PATRIC" id="fig|1217703.3.peg.2634"/>
<dbReference type="OrthoDB" id="1523559at2"/>
<proteinExistence type="predicted"/>
<dbReference type="HOGENOM" id="CLU_851781_0_0_6"/>
<protein>
    <submittedName>
        <fullName evidence="1">Uncharacterized protein</fullName>
    </submittedName>
</protein>
<reference evidence="1 2" key="1">
    <citation type="submission" date="2013-02" db="EMBL/GenBank/DDBJ databases">
        <title>The Genome Sequence of Acinetobacter sp. ANC 4105.</title>
        <authorList>
            <consortium name="The Broad Institute Genome Sequencing Platform"/>
            <consortium name="The Broad Institute Genome Sequencing Center for Infectious Disease"/>
            <person name="Cerqueira G."/>
            <person name="Feldgarden M."/>
            <person name="Courvalin P."/>
            <person name="Perichon B."/>
            <person name="Grillot-Courvalin C."/>
            <person name="Clermont D."/>
            <person name="Rocha E."/>
            <person name="Yoon E.-J."/>
            <person name="Nemec A."/>
            <person name="Walker B."/>
            <person name="Young S.K."/>
            <person name="Zeng Q."/>
            <person name="Gargeya S."/>
            <person name="Fitzgerald M."/>
            <person name="Haas B."/>
            <person name="Abouelleil A."/>
            <person name="Alvarado L."/>
            <person name="Arachchi H.M."/>
            <person name="Berlin A.M."/>
            <person name="Chapman S.B."/>
            <person name="Dewar J."/>
            <person name="Goldberg J."/>
            <person name="Griggs A."/>
            <person name="Gujja S."/>
            <person name="Hansen M."/>
            <person name="Howarth C."/>
            <person name="Imamovic A."/>
            <person name="Larimer J."/>
            <person name="McCowan C."/>
            <person name="Murphy C."/>
            <person name="Neiman D."/>
            <person name="Pearson M."/>
            <person name="Priest M."/>
            <person name="Roberts A."/>
            <person name="Saif S."/>
            <person name="Shea T."/>
            <person name="Sisk P."/>
            <person name="Sykes S."/>
            <person name="Wortman J."/>
            <person name="Nusbaum C."/>
            <person name="Birren B."/>
        </authorList>
    </citation>
    <scope>NUCLEOTIDE SEQUENCE [LARGE SCALE GENOMIC DNA]</scope>
    <source>
        <strain evidence="1 2">ANC 4105</strain>
    </source>
</reference>
<organism evidence="1 2">
    <name type="scientific">Acinetobacter dispersus</name>
    <dbReference type="NCBI Taxonomy" id="70348"/>
    <lineage>
        <taxon>Bacteria</taxon>
        <taxon>Pseudomonadati</taxon>
        <taxon>Pseudomonadota</taxon>
        <taxon>Gammaproteobacteria</taxon>
        <taxon>Moraxellales</taxon>
        <taxon>Moraxellaceae</taxon>
        <taxon>Acinetobacter</taxon>
    </lineage>
</organism>
<dbReference type="EMBL" id="APRL01000013">
    <property type="protein sequence ID" value="ENW92770.1"/>
    <property type="molecule type" value="Genomic_DNA"/>
</dbReference>
<dbReference type="Proteomes" id="UP000013261">
    <property type="component" value="Unassembled WGS sequence"/>
</dbReference>
<dbReference type="RefSeq" id="WP_005190141.1">
    <property type="nucleotide sequence ID" value="NZ_KB850050.1"/>
</dbReference>
<name>N9MHK7_9GAMM</name>
<accession>N9MHK7</accession>
<sequence>MPKTIDIAKRVILALHKDPKSVDLVKSQEGLNTDKSAWNRVSEKAYELFLAHHRKQREIDEKSPYILCTSSEDIKRMLKINNILANYALTFRSDSTLAEINDIERLCQNLPHTEHEIIEELAKKAMHPVFRAEQKLGRFEVLLPFKEFAVIIESAVLSFYRSNFIAAYLTLIPTIEGIISRWLALSGVSKKPDFEDFRKFFSNGYSRNPCPGNLLFYDIYSKACDQLLSDHFYKPSTAGDAYSNFNRHLAAHLLKDEIFATMDNCIRLFLILDTMAELYILETHNQNARFYLTEERKRPTVELYKIASLNFVSSPETILLNKIQ</sequence>
<comment type="caution">
    <text evidence="1">The sequence shown here is derived from an EMBL/GenBank/DDBJ whole genome shotgun (WGS) entry which is preliminary data.</text>
</comment>
<gene>
    <name evidence="1" type="ORF">F904_02713</name>
</gene>
<evidence type="ECO:0000313" key="2">
    <source>
        <dbReference type="Proteomes" id="UP000013261"/>
    </source>
</evidence>
<dbReference type="AlphaFoldDB" id="N9MHK7"/>
<evidence type="ECO:0000313" key="1">
    <source>
        <dbReference type="EMBL" id="ENW92770.1"/>
    </source>
</evidence>